<dbReference type="AlphaFoldDB" id="A0A1M4W0P7"/>
<dbReference type="InterPro" id="IPR029000">
    <property type="entry name" value="Cyclophilin-like_dom_sf"/>
</dbReference>
<dbReference type="Gene3D" id="2.40.100.10">
    <property type="entry name" value="Cyclophilin-like"/>
    <property type="match status" value="1"/>
</dbReference>
<evidence type="ECO:0000256" key="3">
    <source>
        <dbReference type="ARBA" id="ARBA00023235"/>
    </source>
</evidence>
<dbReference type="SUPFAM" id="SSF50891">
    <property type="entry name" value="Cyclophilin-like"/>
    <property type="match status" value="1"/>
</dbReference>
<feature type="domain" description="PPIase cyclophilin-type" evidence="5">
    <location>
        <begin position="56"/>
        <end position="239"/>
    </location>
</feature>
<dbReference type="Pfam" id="PF00160">
    <property type="entry name" value="Pro_isomerase"/>
    <property type="match status" value="1"/>
</dbReference>
<dbReference type="InterPro" id="IPR002130">
    <property type="entry name" value="Cyclophilin-type_PPIase_dom"/>
</dbReference>
<accession>A0A1M4W0P7</accession>
<dbReference type="GO" id="GO:0003755">
    <property type="term" value="F:peptidyl-prolyl cis-trans isomerase activity"/>
    <property type="evidence" value="ECO:0007669"/>
    <property type="project" value="UniProtKB-UniRule"/>
</dbReference>
<evidence type="ECO:0000256" key="1">
    <source>
        <dbReference type="ARBA" id="ARBA00002388"/>
    </source>
</evidence>
<dbReference type="PRINTS" id="PR00153">
    <property type="entry name" value="CSAPPISMRASE"/>
</dbReference>
<reference evidence="7" key="1">
    <citation type="submission" date="2016-11" db="EMBL/GenBank/DDBJ databases">
        <authorList>
            <person name="Varghese N."/>
            <person name="Submissions S."/>
        </authorList>
    </citation>
    <scope>NUCLEOTIDE SEQUENCE [LARGE SCALE GENOMIC DNA]</scope>
    <source>
        <strain evidence="7">DSM 18095</strain>
    </source>
</reference>
<name>A0A1M4W0P7_9FIRM</name>
<dbReference type="InterPro" id="IPR044666">
    <property type="entry name" value="Cyclophilin_A-like"/>
</dbReference>
<comment type="catalytic activity">
    <reaction evidence="4">
        <text>[protein]-peptidylproline (omega=180) = [protein]-peptidylproline (omega=0)</text>
        <dbReference type="Rhea" id="RHEA:16237"/>
        <dbReference type="Rhea" id="RHEA-COMP:10747"/>
        <dbReference type="Rhea" id="RHEA-COMP:10748"/>
        <dbReference type="ChEBI" id="CHEBI:83833"/>
        <dbReference type="ChEBI" id="CHEBI:83834"/>
        <dbReference type="EC" id="5.2.1.8"/>
    </reaction>
</comment>
<keyword evidence="7" id="KW-1185">Reference proteome</keyword>
<dbReference type="EC" id="5.2.1.8" evidence="4"/>
<dbReference type="PANTHER" id="PTHR45625">
    <property type="entry name" value="PEPTIDYL-PROLYL CIS-TRANS ISOMERASE-RELATED"/>
    <property type="match status" value="1"/>
</dbReference>
<comment type="similarity">
    <text evidence="4">Belongs to the cyclophilin-type PPIase family.</text>
</comment>
<gene>
    <name evidence="6" type="ORF">SAMN02745784_01657</name>
</gene>
<dbReference type="EMBL" id="FQTY01000006">
    <property type="protein sequence ID" value="SHE74828.1"/>
    <property type="molecule type" value="Genomic_DNA"/>
</dbReference>
<protein>
    <recommendedName>
        <fullName evidence="4">Peptidyl-prolyl cis-trans isomerase</fullName>
        <shortName evidence="4">PPIase</shortName>
        <ecNumber evidence="4">5.2.1.8</ecNumber>
    </recommendedName>
</protein>
<dbReference type="GO" id="GO:0006457">
    <property type="term" value="P:protein folding"/>
    <property type="evidence" value="ECO:0007669"/>
    <property type="project" value="InterPro"/>
</dbReference>
<evidence type="ECO:0000313" key="6">
    <source>
        <dbReference type="EMBL" id="SHE74828.1"/>
    </source>
</evidence>
<dbReference type="InterPro" id="IPR020892">
    <property type="entry name" value="Cyclophilin-type_PPIase_CS"/>
</dbReference>
<dbReference type="Proteomes" id="UP000184114">
    <property type="component" value="Unassembled WGS sequence"/>
</dbReference>
<organism evidence="6 7">
    <name type="scientific">Tissierella praeacuta DSM 18095</name>
    <dbReference type="NCBI Taxonomy" id="1123404"/>
    <lineage>
        <taxon>Bacteria</taxon>
        <taxon>Bacillati</taxon>
        <taxon>Bacillota</taxon>
        <taxon>Tissierellia</taxon>
        <taxon>Tissierellales</taxon>
        <taxon>Tissierellaceae</taxon>
        <taxon>Tissierella</taxon>
    </lineage>
</organism>
<evidence type="ECO:0000259" key="5">
    <source>
        <dbReference type="PROSITE" id="PS50072"/>
    </source>
</evidence>
<dbReference type="PROSITE" id="PS00170">
    <property type="entry name" value="CSA_PPIASE_1"/>
    <property type="match status" value="1"/>
</dbReference>
<keyword evidence="2 4" id="KW-0697">Rotamase</keyword>
<dbReference type="STRING" id="1123404.SAMN02745784_01657"/>
<dbReference type="PROSITE" id="PS51257">
    <property type="entry name" value="PROKAR_LIPOPROTEIN"/>
    <property type="match status" value="1"/>
</dbReference>
<evidence type="ECO:0000256" key="2">
    <source>
        <dbReference type="ARBA" id="ARBA00023110"/>
    </source>
</evidence>
<evidence type="ECO:0000313" key="7">
    <source>
        <dbReference type="Proteomes" id="UP000184114"/>
    </source>
</evidence>
<dbReference type="PANTHER" id="PTHR45625:SF4">
    <property type="entry name" value="PEPTIDYLPROLYL ISOMERASE DOMAIN AND WD REPEAT-CONTAINING PROTEIN 1"/>
    <property type="match status" value="1"/>
</dbReference>
<sequence length="245" mass="27560">MNKRFTKNLILLLAISLILFISGCRKETIKIEKIEKHEGGNDMALEQLKQPQEGEEIVVIITNHGEIKIRLFPDIAPKAVENFKTHAKDGYYDGVTFHRVIKDFMIQGGDPDGTGMGGKSIWEKPFEDEFNKDYHNLRGSLSMANAGPGTNGSQFFIVQRSFVEEDFLSQMKQAGDEAGFSEDVINAYAELGGTPWLDYRHTVFGQVFQGMDVVDKIANLEVGANDKPVNPVVMEKVEIRKIEYK</sequence>
<comment type="function">
    <text evidence="1 4">PPIases accelerate the folding of proteins. It catalyzes the cis-trans isomerization of proline imidic peptide bonds in oligopeptides.</text>
</comment>
<evidence type="ECO:0000256" key="4">
    <source>
        <dbReference type="RuleBase" id="RU363019"/>
    </source>
</evidence>
<dbReference type="PROSITE" id="PS50072">
    <property type="entry name" value="CSA_PPIASE_2"/>
    <property type="match status" value="1"/>
</dbReference>
<proteinExistence type="inferred from homology"/>
<keyword evidence="3 4" id="KW-0413">Isomerase</keyword>